<sequence length="334" mass="38220">MNSQTFRGFTDNPEKETDDMEWRAAFHDQTISTWLFCSFEGSCEVLFIYIYIATAAALAINHNFHNQTQKQDDLATRKPKTTSSRTAQNTEDSNSSLVSLAVRVAEFTDRGHKILERQPPGLRNIQQNTKHTQPLKSIIDHNNDSQTMLAGKIENPDKAMQRNVNSYSSKDEKHSEKNRETDDEDSLESSPSERVRIENPTEIWVTILFQTIDIMYKQKKTVLLKVINRNSNHRTKQNETGLSSRISVFHNQSGDLKCSIELCGSAKEQSSNSQQSISGGKNKQRRQHNSEEYYPSAENSAEIPRAGTYTETKADFGKFLDEDYRSRIEKKQKL</sequence>
<feature type="compositionally biased region" description="Polar residues" evidence="1">
    <location>
        <begin position="81"/>
        <end position="95"/>
    </location>
</feature>
<name>A0AAV4PL89_CAEEX</name>
<feature type="region of interest" description="Disordered" evidence="1">
    <location>
        <begin position="67"/>
        <end position="95"/>
    </location>
</feature>
<feature type="region of interest" description="Disordered" evidence="1">
    <location>
        <begin position="152"/>
        <end position="194"/>
    </location>
</feature>
<feature type="region of interest" description="Disordered" evidence="1">
    <location>
        <begin position="269"/>
        <end position="309"/>
    </location>
</feature>
<gene>
    <name evidence="2" type="ORF">CEXT_623581</name>
</gene>
<feature type="compositionally biased region" description="Low complexity" evidence="1">
    <location>
        <begin position="269"/>
        <end position="278"/>
    </location>
</feature>
<dbReference type="EMBL" id="BPLR01004736">
    <property type="protein sequence ID" value="GIX97073.1"/>
    <property type="molecule type" value="Genomic_DNA"/>
</dbReference>
<evidence type="ECO:0000313" key="3">
    <source>
        <dbReference type="Proteomes" id="UP001054945"/>
    </source>
</evidence>
<keyword evidence="3" id="KW-1185">Reference proteome</keyword>
<evidence type="ECO:0000313" key="2">
    <source>
        <dbReference type="EMBL" id="GIX97073.1"/>
    </source>
</evidence>
<proteinExistence type="predicted"/>
<comment type="caution">
    <text evidence="2">The sequence shown here is derived from an EMBL/GenBank/DDBJ whole genome shotgun (WGS) entry which is preliminary data.</text>
</comment>
<dbReference type="Proteomes" id="UP001054945">
    <property type="component" value="Unassembled WGS sequence"/>
</dbReference>
<reference evidence="2 3" key="1">
    <citation type="submission" date="2021-06" db="EMBL/GenBank/DDBJ databases">
        <title>Caerostris extrusa draft genome.</title>
        <authorList>
            <person name="Kono N."/>
            <person name="Arakawa K."/>
        </authorList>
    </citation>
    <scope>NUCLEOTIDE SEQUENCE [LARGE SCALE GENOMIC DNA]</scope>
</reference>
<dbReference type="AlphaFoldDB" id="A0AAV4PL89"/>
<protein>
    <submittedName>
        <fullName evidence="2">Uncharacterized protein</fullName>
    </submittedName>
</protein>
<accession>A0AAV4PL89</accession>
<organism evidence="2 3">
    <name type="scientific">Caerostris extrusa</name>
    <name type="common">Bark spider</name>
    <name type="synonym">Caerostris bankana</name>
    <dbReference type="NCBI Taxonomy" id="172846"/>
    <lineage>
        <taxon>Eukaryota</taxon>
        <taxon>Metazoa</taxon>
        <taxon>Ecdysozoa</taxon>
        <taxon>Arthropoda</taxon>
        <taxon>Chelicerata</taxon>
        <taxon>Arachnida</taxon>
        <taxon>Araneae</taxon>
        <taxon>Araneomorphae</taxon>
        <taxon>Entelegynae</taxon>
        <taxon>Araneoidea</taxon>
        <taxon>Araneidae</taxon>
        <taxon>Caerostris</taxon>
    </lineage>
</organism>
<feature type="compositionally biased region" description="Basic and acidic residues" evidence="1">
    <location>
        <begin position="169"/>
        <end position="180"/>
    </location>
</feature>
<evidence type="ECO:0000256" key="1">
    <source>
        <dbReference type="SAM" id="MobiDB-lite"/>
    </source>
</evidence>